<feature type="region of interest" description="Disordered" evidence="1">
    <location>
        <begin position="140"/>
        <end position="168"/>
    </location>
</feature>
<evidence type="ECO:0000256" key="1">
    <source>
        <dbReference type="SAM" id="MobiDB-lite"/>
    </source>
</evidence>
<comment type="caution">
    <text evidence="2">The sequence shown here is derived from an EMBL/GenBank/DDBJ whole genome shotgun (WGS) entry which is preliminary data.</text>
</comment>
<protein>
    <submittedName>
        <fullName evidence="2">Uncharacterized protein</fullName>
    </submittedName>
</protein>
<gene>
    <name evidence="2" type="ORF">HDA42_007449</name>
</gene>
<dbReference type="Proteomes" id="UP000577386">
    <property type="component" value="Unassembled WGS sequence"/>
</dbReference>
<name>A0A7W3NX08_STRMR</name>
<evidence type="ECO:0000313" key="2">
    <source>
        <dbReference type="EMBL" id="MBA9058271.1"/>
    </source>
</evidence>
<feature type="compositionally biased region" description="Low complexity" evidence="1">
    <location>
        <begin position="156"/>
        <end position="168"/>
    </location>
</feature>
<proteinExistence type="predicted"/>
<keyword evidence="3" id="KW-1185">Reference proteome</keyword>
<reference evidence="2 3" key="1">
    <citation type="submission" date="2020-08" db="EMBL/GenBank/DDBJ databases">
        <title>Sequencing the genomes of 1000 actinobacteria strains.</title>
        <authorList>
            <person name="Klenk H.-P."/>
        </authorList>
    </citation>
    <scope>NUCLEOTIDE SEQUENCE [LARGE SCALE GENOMIC DNA]</scope>
    <source>
        <strain evidence="2 3">DSM 41827</strain>
    </source>
</reference>
<evidence type="ECO:0000313" key="3">
    <source>
        <dbReference type="Proteomes" id="UP000577386"/>
    </source>
</evidence>
<organism evidence="2 3">
    <name type="scientific">Streptomyces murinus</name>
    <dbReference type="NCBI Taxonomy" id="33900"/>
    <lineage>
        <taxon>Bacteria</taxon>
        <taxon>Bacillati</taxon>
        <taxon>Actinomycetota</taxon>
        <taxon>Actinomycetes</taxon>
        <taxon>Kitasatosporales</taxon>
        <taxon>Streptomycetaceae</taxon>
        <taxon>Streptomyces</taxon>
    </lineage>
</organism>
<dbReference type="EMBL" id="JACJIJ010000002">
    <property type="protein sequence ID" value="MBA9058271.1"/>
    <property type="molecule type" value="Genomic_DNA"/>
</dbReference>
<dbReference type="AlphaFoldDB" id="A0A7W3NX08"/>
<sequence>MLPLLHLHGLSSGDFAPALEQFLGGSAGLSPATVTRLTQRPPEDAKSCVLVLVGLRTDGSEERVALKDGHRESGVRAFHEQAAGIEEFQERPHPRGRAQETWLDSWPIGPSVQHMQPEQLRISSAVDVWGTGCLLAGTWRPITPGSRRKDARTRGRSPGSWRRSSGRV</sequence>
<accession>A0A7W3NX08</accession>